<keyword evidence="18" id="KW-1185">Reference proteome</keyword>
<evidence type="ECO:0000256" key="2">
    <source>
        <dbReference type="ARBA" id="ARBA00001958"/>
    </source>
</evidence>
<evidence type="ECO:0000256" key="13">
    <source>
        <dbReference type="ARBA" id="ARBA00022993"/>
    </source>
</evidence>
<comment type="subunit">
    <text evidence="5 16">Homodimer.</text>
</comment>
<proteinExistence type="inferred from homology"/>
<evidence type="ECO:0000256" key="11">
    <source>
        <dbReference type="ARBA" id="ARBA00022840"/>
    </source>
</evidence>
<dbReference type="EC" id="2.7.1.33" evidence="6 16"/>
<dbReference type="AlphaFoldDB" id="A0A261TZR2"/>
<keyword evidence="7 16" id="KW-0963">Cytoplasm</keyword>
<dbReference type="SUPFAM" id="SSF53067">
    <property type="entry name" value="Actin-like ATPase domain"/>
    <property type="match status" value="2"/>
</dbReference>
<feature type="binding site" evidence="16">
    <location>
        <position position="186"/>
    </location>
    <ligand>
        <name>substrate</name>
    </ligand>
</feature>
<dbReference type="UniPathway" id="UPA00241">
    <property type="reaction ID" value="UER00352"/>
</dbReference>
<evidence type="ECO:0000313" key="17">
    <source>
        <dbReference type="EMBL" id="OZI54875.1"/>
    </source>
</evidence>
<dbReference type="GO" id="GO:0004594">
    <property type="term" value="F:pantothenate kinase activity"/>
    <property type="evidence" value="ECO:0007669"/>
    <property type="project" value="UniProtKB-UniRule"/>
</dbReference>
<evidence type="ECO:0000256" key="7">
    <source>
        <dbReference type="ARBA" id="ARBA00022490"/>
    </source>
</evidence>
<evidence type="ECO:0000256" key="15">
    <source>
        <dbReference type="ARBA" id="ARBA00040883"/>
    </source>
</evidence>
<evidence type="ECO:0000256" key="5">
    <source>
        <dbReference type="ARBA" id="ARBA00011738"/>
    </source>
</evidence>
<keyword evidence="13 16" id="KW-0173">Coenzyme A biosynthesis</keyword>
<feature type="active site" description="Proton acceptor" evidence="16">
    <location>
        <position position="110"/>
    </location>
</feature>
<comment type="cofactor">
    <cofactor evidence="16">
        <name>NH4(+)</name>
        <dbReference type="ChEBI" id="CHEBI:28938"/>
    </cofactor>
    <cofactor evidence="16">
        <name>K(+)</name>
        <dbReference type="ChEBI" id="CHEBI:29103"/>
    </cofactor>
    <text evidence="16">A monovalent cation. Ammonium or potassium.</text>
</comment>
<comment type="cofactor">
    <cofactor evidence="2">
        <name>K(+)</name>
        <dbReference type="ChEBI" id="CHEBI:29103"/>
    </cofactor>
</comment>
<organism evidence="17 18">
    <name type="scientific">Bordetella genomosp. 5</name>
    <dbReference type="NCBI Taxonomy" id="1395608"/>
    <lineage>
        <taxon>Bacteria</taxon>
        <taxon>Pseudomonadati</taxon>
        <taxon>Pseudomonadota</taxon>
        <taxon>Betaproteobacteria</taxon>
        <taxon>Burkholderiales</taxon>
        <taxon>Alcaligenaceae</taxon>
        <taxon>Bordetella</taxon>
    </lineage>
</organism>
<dbReference type="EMBL" id="NEVP01000001">
    <property type="protein sequence ID" value="OZI54875.1"/>
    <property type="molecule type" value="Genomic_DNA"/>
</dbReference>
<comment type="caution">
    <text evidence="16">Lacks conserved residue(s) required for the propagation of feature annotation.</text>
</comment>
<evidence type="ECO:0000256" key="4">
    <source>
        <dbReference type="ARBA" id="ARBA00005225"/>
    </source>
</evidence>
<evidence type="ECO:0000256" key="9">
    <source>
        <dbReference type="ARBA" id="ARBA00022741"/>
    </source>
</evidence>
<evidence type="ECO:0000256" key="14">
    <source>
        <dbReference type="ARBA" id="ARBA00038036"/>
    </source>
</evidence>
<dbReference type="GO" id="GO:0005524">
    <property type="term" value="F:ATP binding"/>
    <property type="evidence" value="ECO:0007669"/>
    <property type="project" value="UniProtKB-UniRule"/>
</dbReference>
<evidence type="ECO:0000256" key="16">
    <source>
        <dbReference type="HAMAP-Rule" id="MF_01274"/>
    </source>
</evidence>
<dbReference type="PANTHER" id="PTHR34265">
    <property type="entry name" value="TYPE III PANTOTHENATE KINASE"/>
    <property type="match status" value="1"/>
</dbReference>
<comment type="caution">
    <text evidence="17">The sequence shown here is derived from an EMBL/GenBank/DDBJ whole genome shotgun (WGS) entry which is preliminary data.</text>
</comment>
<evidence type="ECO:0000256" key="1">
    <source>
        <dbReference type="ARBA" id="ARBA00001206"/>
    </source>
</evidence>
<dbReference type="OrthoDB" id="9781305at2"/>
<dbReference type="GO" id="GO:0015937">
    <property type="term" value="P:coenzyme A biosynthetic process"/>
    <property type="evidence" value="ECO:0007669"/>
    <property type="project" value="UniProtKB-UniRule"/>
</dbReference>
<comment type="catalytic activity">
    <reaction evidence="1 16">
        <text>(R)-pantothenate + ATP = (R)-4'-phosphopantothenate + ADP + H(+)</text>
        <dbReference type="Rhea" id="RHEA:16373"/>
        <dbReference type="ChEBI" id="CHEBI:10986"/>
        <dbReference type="ChEBI" id="CHEBI:15378"/>
        <dbReference type="ChEBI" id="CHEBI:29032"/>
        <dbReference type="ChEBI" id="CHEBI:30616"/>
        <dbReference type="ChEBI" id="CHEBI:456216"/>
        <dbReference type="EC" id="2.7.1.33"/>
    </reaction>
</comment>
<sequence>MSPVALPSLTLLIDSGNSRLKIGWLRADGAREPEPLAFDNLDFEALGRWLDTLPERPAQAVGVNVAGAARGQAIADTLARCGCAVQWQHSRRDALGLRNDYAKPEQLGADRWAALLGLLSRLPAGHPPAMLACFGTATTLDTITPDNVFPGGLILPGPAMMRASLKHGTANLPLAEGPVADFPINTFEAITSGIAAAQAGAVVRQWLAASQRHGAPAEIYVAGGGWPEVRDETERLLAEVGAVTMPRVLQGPVLDGLAALVTHGAVQA</sequence>
<dbReference type="InterPro" id="IPR004619">
    <property type="entry name" value="Type_III_PanK"/>
</dbReference>
<keyword evidence="12 16" id="KW-0630">Potassium</keyword>
<comment type="pathway">
    <text evidence="4 16">Cofactor biosynthesis; coenzyme A biosynthesis; CoA from (R)-pantothenate: step 1/5.</text>
</comment>
<comment type="subcellular location">
    <subcellularLocation>
        <location evidence="3 16">Cytoplasm</location>
    </subcellularLocation>
</comment>
<dbReference type="HAMAP" id="MF_01274">
    <property type="entry name" value="Pantothen_kinase_3"/>
    <property type="match status" value="1"/>
</dbReference>
<dbReference type="Proteomes" id="UP000216913">
    <property type="component" value="Unassembled WGS sequence"/>
</dbReference>
<evidence type="ECO:0000256" key="12">
    <source>
        <dbReference type="ARBA" id="ARBA00022958"/>
    </source>
</evidence>
<name>A0A261TZR2_9BORD</name>
<feature type="binding site" evidence="16">
    <location>
        <begin position="108"/>
        <end position="111"/>
    </location>
    <ligand>
        <name>substrate</name>
    </ligand>
</feature>
<evidence type="ECO:0000313" key="18">
    <source>
        <dbReference type="Proteomes" id="UP000216913"/>
    </source>
</evidence>
<keyword evidence="11 16" id="KW-0067">ATP-binding</keyword>
<dbReference type="Gene3D" id="3.30.420.40">
    <property type="match status" value="2"/>
</dbReference>
<evidence type="ECO:0000256" key="6">
    <source>
        <dbReference type="ARBA" id="ARBA00012102"/>
    </source>
</evidence>
<feature type="binding site" evidence="16">
    <location>
        <position position="101"/>
    </location>
    <ligand>
        <name>substrate</name>
    </ligand>
</feature>
<keyword evidence="8 16" id="KW-0808">Transferase</keyword>
<evidence type="ECO:0000256" key="8">
    <source>
        <dbReference type="ARBA" id="ARBA00022679"/>
    </source>
</evidence>
<dbReference type="CDD" id="cd24015">
    <property type="entry name" value="ASKHA_NBD_PanK-III"/>
    <property type="match status" value="1"/>
</dbReference>
<dbReference type="InterPro" id="IPR043129">
    <property type="entry name" value="ATPase_NBD"/>
</dbReference>
<evidence type="ECO:0000256" key="10">
    <source>
        <dbReference type="ARBA" id="ARBA00022777"/>
    </source>
</evidence>
<keyword evidence="10 16" id="KW-0418">Kinase</keyword>
<gene>
    <name evidence="16" type="primary">coaX</name>
    <name evidence="17" type="ORF">CAL25_00165</name>
</gene>
<dbReference type="RefSeq" id="WP_094797939.1">
    <property type="nucleotide sequence ID" value="NZ_NEVN01000013.1"/>
</dbReference>
<reference evidence="17 18" key="1">
    <citation type="submission" date="2017-05" db="EMBL/GenBank/DDBJ databases">
        <title>Complete and WGS of Bordetella genogroups.</title>
        <authorList>
            <person name="Spilker T."/>
            <person name="LiPuma J."/>
        </authorList>
    </citation>
    <scope>NUCLEOTIDE SEQUENCE [LARGE SCALE GENOMIC DNA]</scope>
    <source>
        <strain evidence="17 18">AU10456</strain>
    </source>
</reference>
<protein>
    <recommendedName>
        <fullName evidence="15 16">Type III pantothenate kinase</fullName>
        <ecNumber evidence="6 16">2.7.1.33</ecNumber>
    </recommendedName>
    <alternativeName>
        <fullName evidence="16">PanK-III</fullName>
    </alternativeName>
    <alternativeName>
        <fullName evidence="16">Pantothenic acid kinase</fullName>
    </alternativeName>
</protein>
<evidence type="ECO:0000256" key="3">
    <source>
        <dbReference type="ARBA" id="ARBA00004496"/>
    </source>
</evidence>
<feature type="binding site" evidence="16">
    <location>
        <begin position="14"/>
        <end position="21"/>
    </location>
    <ligand>
        <name>ATP</name>
        <dbReference type="ChEBI" id="CHEBI:30616"/>
    </ligand>
</feature>
<comment type="function">
    <text evidence="16">Catalyzes the phosphorylation of pantothenate (Pan), the first step in CoA biosynthesis.</text>
</comment>
<dbReference type="Pfam" id="PF03309">
    <property type="entry name" value="Pan_kinase"/>
    <property type="match status" value="1"/>
</dbReference>
<keyword evidence="9 16" id="KW-0547">Nucleotide-binding</keyword>
<accession>A0A261TZR2</accession>
<comment type="similarity">
    <text evidence="14 16">Belongs to the type III pantothenate kinase family.</text>
</comment>
<dbReference type="GO" id="GO:0005737">
    <property type="term" value="C:cytoplasm"/>
    <property type="evidence" value="ECO:0007669"/>
    <property type="project" value="UniProtKB-SubCell"/>
</dbReference>
<dbReference type="PANTHER" id="PTHR34265:SF1">
    <property type="entry name" value="TYPE III PANTOTHENATE KINASE"/>
    <property type="match status" value="1"/>
</dbReference>
<feature type="binding site" evidence="16">
    <location>
        <position position="136"/>
    </location>
    <ligand>
        <name>ATP</name>
        <dbReference type="ChEBI" id="CHEBI:30616"/>
    </ligand>
</feature>